<dbReference type="InterPro" id="IPR001304">
    <property type="entry name" value="C-type_lectin-like"/>
</dbReference>
<dbReference type="Proteomes" id="UP000001554">
    <property type="component" value="Chromosome 15"/>
</dbReference>
<keyword evidence="1" id="KW-0812">Transmembrane</keyword>
<organism evidence="3 4">
    <name type="scientific">Branchiostoma floridae</name>
    <name type="common">Florida lancelet</name>
    <name type="synonym">Amphioxus</name>
    <dbReference type="NCBI Taxonomy" id="7739"/>
    <lineage>
        <taxon>Eukaryota</taxon>
        <taxon>Metazoa</taxon>
        <taxon>Chordata</taxon>
        <taxon>Cephalochordata</taxon>
        <taxon>Leptocardii</taxon>
        <taxon>Amphioxiformes</taxon>
        <taxon>Branchiostomatidae</taxon>
        <taxon>Branchiostoma</taxon>
    </lineage>
</organism>
<evidence type="ECO:0000313" key="4">
    <source>
        <dbReference type="RefSeq" id="XP_035698759.1"/>
    </source>
</evidence>
<feature type="domain" description="C-type lectin" evidence="2">
    <location>
        <begin position="232"/>
        <end position="314"/>
    </location>
</feature>
<dbReference type="SUPFAM" id="SSF56436">
    <property type="entry name" value="C-type lectin-like"/>
    <property type="match status" value="1"/>
</dbReference>
<sequence>MALSYPEGNMNRARCGVGTTPMKPAQTNWRALAHMAARIPNPVYTSKAGYDVNPDHKKMLSHLCKKVLLATGVLITVAMVILLAYLTGAVIELQKKTALLEADLKREMVHIGLLGLLGQPENMALLGLLAHPVKGDLQEKRATWGQLALRLLGLLGHLVTGDLQATKKWRDDWQCGQGYPAEDGNPAECDPASINPCCSPGNWCGNTTAHCDCLACVDYRNTVVCPERYNQWRGTCYRAFTVHKTFSQAAATCRLDGGTLAMPRDADAYAFLISSYTCASGSFFWIGLNDQRQEGTFEWMDGTPLGNFRYETTT</sequence>
<keyword evidence="1" id="KW-0472">Membrane</keyword>
<dbReference type="GeneID" id="118431625"/>
<evidence type="ECO:0000256" key="1">
    <source>
        <dbReference type="SAM" id="Phobius"/>
    </source>
</evidence>
<evidence type="ECO:0000313" key="3">
    <source>
        <dbReference type="Proteomes" id="UP000001554"/>
    </source>
</evidence>
<dbReference type="OrthoDB" id="10070388at2759"/>
<proteinExistence type="predicted"/>
<dbReference type="PROSITE" id="PS50041">
    <property type="entry name" value="C_TYPE_LECTIN_2"/>
    <property type="match status" value="1"/>
</dbReference>
<dbReference type="RefSeq" id="XP_035698759.1">
    <property type="nucleotide sequence ID" value="XM_035842866.1"/>
</dbReference>
<protein>
    <submittedName>
        <fullName evidence="4">Collectin-11-like</fullName>
    </submittedName>
</protein>
<dbReference type="InterPro" id="IPR016187">
    <property type="entry name" value="CTDL_fold"/>
</dbReference>
<dbReference type="PANTHER" id="PTHR22801:SF63">
    <property type="entry name" value="C-TYPE LECTIN DOMAIN-CONTAINING PROTEIN"/>
    <property type="match status" value="1"/>
</dbReference>
<keyword evidence="3" id="KW-1185">Reference proteome</keyword>
<dbReference type="InterPro" id="IPR016186">
    <property type="entry name" value="C-type_lectin-like/link_sf"/>
</dbReference>
<reference evidence="3" key="1">
    <citation type="journal article" date="2020" name="Nat. Ecol. Evol.">
        <title>Deeply conserved synteny resolves early events in vertebrate evolution.</title>
        <authorList>
            <person name="Simakov O."/>
            <person name="Marletaz F."/>
            <person name="Yue J.X."/>
            <person name="O'Connell B."/>
            <person name="Jenkins J."/>
            <person name="Brandt A."/>
            <person name="Calef R."/>
            <person name="Tung C.H."/>
            <person name="Huang T.K."/>
            <person name="Schmutz J."/>
            <person name="Satoh N."/>
            <person name="Yu J.K."/>
            <person name="Putnam N.H."/>
            <person name="Green R.E."/>
            <person name="Rokhsar D.S."/>
        </authorList>
    </citation>
    <scope>NUCLEOTIDE SEQUENCE [LARGE SCALE GENOMIC DNA]</scope>
    <source>
        <strain evidence="3">S238N-H82</strain>
    </source>
</reference>
<dbReference type="Gene3D" id="3.10.100.10">
    <property type="entry name" value="Mannose-Binding Protein A, subunit A"/>
    <property type="match status" value="1"/>
</dbReference>
<dbReference type="KEGG" id="bfo:118431625"/>
<feature type="transmembrane region" description="Helical" evidence="1">
    <location>
        <begin position="67"/>
        <end position="86"/>
    </location>
</feature>
<dbReference type="AlphaFoldDB" id="A0A9J7MEW5"/>
<evidence type="ECO:0000259" key="2">
    <source>
        <dbReference type="PROSITE" id="PS50041"/>
    </source>
</evidence>
<accession>A0A9J7MEW5</accession>
<dbReference type="Pfam" id="PF00059">
    <property type="entry name" value="Lectin_C"/>
    <property type="match status" value="1"/>
</dbReference>
<name>A0A9J7MEW5_BRAFL</name>
<gene>
    <name evidence="4" type="primary">LOC118431625</name>
</gene>
<dbReference type="CDD" id="cd00037">
    <property type="entry name" value="CLECT"/>
    <property type="match status" value="1"/>
</dbReference>
<dbReference type="InterPro" id="IPR050801">
    <property type="entry name" value="Ca-Dep_Lectins_ImmuneDev"/>
</dbReference>
<reference evidence="4" key="2">
    <citation type="submission" date="2025-08" db="UniProtKB">
        <authorList>
            <consortium name="RefSeq"/>
        </authorList>
    </citation>
    <scope>IDENTIFICATION</scope>
    <source>
        <strain evidence="4">S238N-H82</strain>
        <tissue evidence="4">Testes</tissue>
    </source>
</reference>
<dbReference type="CDD" id="cd10909">
    <property type="entry name" value="ChtBD1_GH18_2"/>
    <property type="match status" value="1"/>
</dbReference>
<keyword evidence="1" id="KW-1133">Transmembrane helix</keyword>
<dbReference type="PANTHER" id="PTHR22801">
    <property type="entry name" value="LITHOSTATHINE"/>
    <property type="match status" value="1"/>
</dbReference>